<gene>
    <name evidence="1" type="ORF">GSI_00627</name>
</gene>
<dbReference type="EMBL" id="AYKW01000001">
    <property type="protein sequence ID" value="PIL36937.1"/>
    <property type="molecule type" value="Genomic_DNA"/>
</dbReference>
<dbReference type="OrthoDB" id="2741838at2759"/>
<proteinExistence type="predicted"/>
<accession>A0A2G8ST31</accession>
<dbReference type="Proteomes" id="UP000230002">
    <property type="component" value="Unassembled WGS sequence"/>
</dbReference>
<evidence type="ECO:0000313" key="2">
    <source>
        <dbReference type="Proteomes" id="UP000230002"/>
    </source>
</evidence>
<organism evidence="1 2">
    <name type="scientific">Ganoderma sinense ZZ0214-1</name>
    <dbReference type="NCBI Taxonomy" id="1077348"/>
    <lineage>
        <taxon>Eukaryota</taxon>
        <taxon>Fungi</taxon>
        <taxon>Dikarya</taxon>
        <taxon>Basidiomycota</taxon>
        <taxon>Agaricomycotina</taxon>
        <taxon>Agaricomycetes</taxon>
        <taxon>Polyporales</taxon>
        <taxon>Polyporaceae</taxon>
        <taxon>Ganoderma</taxon>
    </lineage>
</organism>
<name>A0A2G8ST31_9APHY</name>
<keyword evidence="2" id="KW-1185">Reference proteome</keyword>
<dbReference type="Pfam" id="PF14223">
    <property type="entry name" value="Retrotran_gag_2"/>
    <property type="match status" value="1"/>
</dbReference>
<sequence length="259" mass="29281">MATYSLYDNSLYAQSLDFDIKPLSDPWSSEADDHYPAWSTRLETLLVLALRWDIVCGKDVCPVLTDTMSPEEKARTQDRVAKWVQRDTQARLLIMRALSPTYIVHVNANVEDKTAKAFWDRIRHWHVEQGRGMKILRVFRRMHGRRYEEGTRLAEFAEGFAADNVLLGMYGVGLSSEQLAVTIMQALPWHEEATRIALYAVADKIFATGKGEGVAVDADTRLLRALRGIDDVKALGELREGAASRTAHTKRSRSLGFNQ</sequence>
<comment type="caution">
    <text evidence="1">The sequence shown here is derived from an EMBL/GenBank/DDBJ whole genome shotgun (WGS) entry which is preliminary data.</text>
</comment>
<evidence type="ECO:0000313" key="1">
    <source>
        <dbReference type="EMBL" id="PIL36937.1"/>
    </source>
</evidence>
<dbReference type="AlphaFoldDB" id="A0A2G8ST31"/>
<reference evidence="1 2" key="1">
    <citation type="journal article" date="2015" name="Sci. Rep.">
        <title>Chromosome-level genome map provides insights into diverse defense mechanisms in the medicinal fungus Ganoderma sinense.</title>
        <authorList>
            <person name="Zhu Y."/>
            <person name="Xu J."/>
            <person name="Sun C."/>
            <person name="Zhou S."/>
            <person name="Xu H."/>
            <person name="Nelson D.R."/>
            <person name="Qian J."/>
            <person name="Song J."/>
            <person name="Luo H."/>
            <person name="Xiang L."/>
            <person name="Li Y."/>
            <person name="Xu Z."/>
            <person name="Ji A."/>
            <person name="Wang L."/>
            <person name="Lu S."/>
            <person name="Hayward A."/>
            <person name="Sun W."/>
            <person name="Li X."/>
            <person name="Schwartz D.C."/>
            <person name="Wang Y."/>
            <person name="Chen S."/>
        </authorList>
    </citation>
    <scope>NUCLEOTIDE SEQUENCE [LARGE SCALE GENOMIC DNA]</scope>
    <source>
        <strain evidence="1 2">ZZ0214-1</strain>
    </source>
</reference>
<protein>
    <submittedName>
        <fullName evidence="1">Uncharacterized protein</fullName>
    </submittedName>
</protein>